<dbReference type="InterPro" id="IPR015024">
    <property type="entry name" value="PoNi_N"/>
</dbReference>
<organism evidence="3 4">
    <name type="scientific">Streptococcus suis</name>
    <dbReference type="NCBI Taxonomy" id="1307"/>
    <lineage>
        <taxon>Bacteria</taxon>
        <taxon>Bacillati</taxon>
        <taxon>Bacillota</taxon>
        <taxon>Bacilli</taxon>
        <taxon>Lactobacillales</taxon>
        <taxon>Streptococcaceae</taxon>
        <taxon>Streptococcus</taxon>
    </lineage>
</organism>
<dbReference type="Proteomes" id="UP001276229">
    <property type="component" value="Unassembled WGS sequence"/>
</dbReference>
<dbReference type="Gene3D" id="1.10.3920.10">
    <property type="entry name" value="PA2201 C-terminal domain-like"/>
    <property type="match status" value="1"/>
</dbReference>
<dbReference type="SUPFAM" id="SSF140731">
    <property type="entry name" value="PA2201 C-terminal domain-like"/>
    <property type="match status" value="1"/>
</dbReference>
<sequence>MRDQLQTKEYFTQFILESQNRFHNADSKIQSLLEGEEIQGNLSILRHTAFQSRFETLLARYSRGDDISEIKESYLLGISSFENKYTSGNYSNYLQYIALSTLLNVDNASKIRLNKVLQDNGTNDALYNFLLFGKFEGRNWKFIEKYKNIIEADAEDREHLVKKLLSKWYVSNKSAYWYDFHKYTDRHLYFGYWALEIAALVKVLNIPDDSFKNHKYYPYDLVHFGG</sequence>
<dbReference type="RefSeq" id="WP_074414019.1">
    <property type="nucleotide sequence ID" value="NZ_CP149804.1"/>
</dbReference>
<evidence type="ECO:0000313" key="4">
    <source>
        <dbReference type="Proteomes" id="UP001276229"/>
    </source>
</evidence>
<feature type="domain" description="PoNi C-terminal" evidence="2">
    <location>
        <begin position="143"/>
        <end position="221"/>
    </location>
</feature>
<dbReference type="EMBL" id="JAUTFL010000009">
    <property type="protein sequence ID" value="MDW8645563.1"/>
    <property type="molecule type" value="Genomic_DNA"/>
</dbReference>
<accession>A0AAJ2PIU2</accession>
<protein>
    <submittedName>
        <fullName evidence="3">DUF1911 domain-containing protein</fullName>
    </submittedName>
</protein>
<comment type="caution">
    <text evidence="3">The sequence shown here is derived from an EMBL/GenBank/DDBJ whole genome shotgun (WGS) entry which is preliminary data.</text>
</comment>
<gene>
    <name evidence="3" type="ORF">Q7V66_05285</name>
</gene>
<feature type="domain" description="PoNi N-terminal" evidence="1">
    <location>
        <begin position="2"/>
        <end position="110"/>
    </location>
</feature>
<proteinExistence type="predicted"/>
<dbReference type="Pfam" id="PF08929">
    <property type="entry name" value="PoNi_C"/>
    <property type="match status" value="1"/>
</dbReference>
<evidence type="ECO:0000313" key="3">
    <source>
        <dbReference type="EMBL" id="MDW8645563.1"/>
    </source>
</evidence>
<name>A0AAJ2PIU2_STRSU</name>
<evidence type="ECO:0000259" key="1">
    <source>
        <dbReference type="Pfam" id="PF08928"/>
    </source>
</evidence>
<dbReference type="InterPro" id="IPR015025">
    <property type="entry name" value="PoNi_C"/>
</dbReference>
<dbReference type="InterPro" id="IPR028983">
    <property type="entry name" value="PA2201-like_C"/>
</dbReference>
<evidence type="ECO:0000259" key="2">
    <source>
        <dbReference type="Pfam" id="PF08929"/>
    </source>
</evidence>
<reference evidence="3" key="1">
    <citation type="submission" date="2023-07" db="EMBL/GenBank/DDBJ databases">
        <title>Characterization of virulence traits, antimicrobial resistance genes carried by mobile genetic elements and competence in Streptococcus suis strains isolated in France.</title>
        <authorList>
            <person name="Dechene-Tempier M."/>
            <person name="Marois-Crehan C."/>
            <person name="De Boisseson C."/>
            <person name="Lucas P."/>
            <person name="Bougeard S."/>
            <person name="Libante V."/>
            <person name="Payot S."/>
        </authorList>
    </citation>
    <scope>NUCLEOTIDE SEQUENCE</scope>
    <source>
        <strain evidence="3">1551</strain>
    </source>
</reference>
<dbReference type="AlphaFoldDB" id="A0AAJ2PIU2"/>
<dbReference type="Pfam" id="PF08928">
    <property type="entry name" value="PoNi_N"/>
    <property type="match status" value="1"/>
</dbReference>